<evidence type="ECO:0000259" key="3">
    <source>
        <dbReference type="Pfam" id="PF00005"/>
    </source>
</evidence>
<dbReference type="PANTHER" id="PTHR24223">
    <property type="entry name" value="ATP-BINDING CASSETTE SUB-FAMILY C"/>
    <property type="match status" value="1"/>
</dbReference>
<keyword evidence="2" id="KW-0067">ATP-binding</keyword>
<dbReference type="InterPro" id="IPR027417">
    <property type="entry name" value="P-loop_NTPase"/>
</dbReference>
<dbReference type="AlphaFoldDB" id="A0AAV7JS02"/>
<dbReference type="GO" id="GO:0005524">
    <property type="term" value="F:ATP binding"/>
    <property type="evidence" value="ECO:0007669"/>
    <property type="project" value="UniProtKB-KW"/>
</dbReference>
<protein>
    <submittedName>
        <fullName evidence="4">Multidrug resistance-associated protein 4-like</fullName>
    </submittedName>
</protein>
<name>A0AAV7JS02_9METZ</name>
<dbReference type="Proteomes" id="UP001165289">
    <property type="component" value="Unassembled WGS sequence"/>
</dbReference>
<feature type="domain" description="ABC transporter" evidence="3">
    <location>
        <begin position="17"/>
        <end position="107"/>
    </location>
</feature>
<dbReference type="Pfam" id="PF00005">
    <property type="entry name" value="ABC_tran"/>
    <property type="match status" value="1"/>
</dbReference>
<dbReference type="GO" id="GO:0042626">
    <property type="term" value="F:ATPase-coupled transmembrane transporter activity"/>
    <property type="evidence" value="ECO:0007669"/>
    <property type="project" value="TreeGrafter"/>
</dbReference>
<comment type="caution">
    <text evidence="4">The sequence shown here is derived from an EMBL/GenBank/DDBJ whole genome shotgun (WGS) entry which is preliminary data.</text>
</comment>
<organism evidence="4 5">
    <name type="scientific">Oopsacas minuta</name>
    <dbReference type="NCBI Taxonomy" id="111878"/>
    <lineage>
        <taxon>Eukaryota</taxon>
        <taxon>Metazoa</taxon>
        <taxon>Porifera</taxon>
        <taxon>Hexactinellida</taxon>
        <taxon>Hexasterophora</taxon>
        <taxon>Lyssacinosida</taxon>
        <taxon>Leucopsacidae</taxon>
        <taxon>Oopsacas</taxon>
    </lineage>
</organism>
<keyword evidence="1" id="KW-0547">Nucleotide-binding</keyword>
<reference evidence="4 5" key="1">
    <citation type="journal article" date="2023" name="BMC Biol.">
        <title>The compact genome of the sponge Oopsacas minuta (Hexactinellida) is lacking key metazoan core genes.</title>
        <authorList>
            <person name="Santini S."/>
            <person name="Schenkelaars Q."/>
            <person name="Jourda C."/>
            <person name="Duchesne M."/>
            <person name="Belahbib H."/>
            <person name="Rocher C."/>
            <person name="Selva M."/>
            <person name="Riesgo A."/>
            <person name="Vervoort M."/>
            <person name="Leys S.P."/>
            <person name="Kodjabachian L."/>
            <person name="Le Bivic A."/>
            <person name="Borchiellini C."/>
            <person name="Claverie J.M."/>
            <person name="Renard E."/>
        </authorList>
    </citation>
    <scope>NUCLEOTIDE SEQUENCE [LARGE SCALE GENOMIC DNA]</scope>
    <source>
        <strain evidence="4">SPO-2</strain>
    </source>
</reference>
<dbReference type="EMBL" id="JAKMXF010000303">
    <property type="protein sequence ID" value="KAI6651562.1"/>
    <property type="molecule type" value="Genomic_DNA"/>
</dbReference>
<keyword evidence="5" id="KW-1185">Reference proteome</keyword>
<dbReference type="GO" id="GO:0016020">
    <property type="term" value="C:membrane"/>
    <property type="evidence" value="ECO:0007669"/>
    <property type="project" value="TreeGrafter"/>
</dbReference>
<accession>A0AAV7JS02</accession>
<dbReference type="Gene3D" id="3.40.50.300">
    <property type="entry name" value="P-loop containing nucleotide triphosphate hydrolases"/>
    <property type="match status" value="1"/>
</dbReference>
<evidence type="ECO:0000313" key="5">
    <source>
        <dbReference type="Proteomes" id="UP001165289"/>
    </source>
</evidence>
<evidence type="ECO:0000313" key="4">
    <source>
        <dbReference type="EMBL" id="KAI6651562.1"/>
    </source>
</evidence>
<evidence type="ECO:0000256" key="1">
    <source>
        <dbReference type="ARBA" id="ARBA00022741"/>
    </source>
</evidence>
<sequence>MSLINELSGMSSHINITGVIFYTSQQPWILPGTIRDNILFNKHFDSCRYQRVLQVSSLTDDLQLFSEGDVTLIGERGVTLSGGQKARVALARTIYQEAAIYLLDDPLSAVTQMWVERYYYNWI</sequence>
<dbReference type="SUPFAM" id="SSF52540">
    <property type="entry name" value="P-loop containing nucleoside triphosphate hydrolases"/>
    <property type="match status" value="1"/>
</dbReference>
<proteinExistence type="predicted"/>
<evidence type="ECO:0000256" key="2">
    <source>
        <dbReference type="ARBA" id="ARBA00022840"/>
    </source>
</evidence>
<dbReference type="InterPro" id="IPR050173">
    <property type="entry name" value="ABC_transporter_C-like"/>
</dbReference>
<gene>
    <name evidence="4" type="ORF">LOD99_5170</name>
</gene>
<dbReference type="InterPro" id="IPR003439">
    <property type="entry name" value="ABC_transporter-like_ATP-bd"/>
</dbReference>
<dbReference type="GO" id="GO:0016887">
    <property type="term" value="F:ATP hydrolysis activity"/>
    <property type="evidence" value="ECO:0007669"/>
    <property type="project" value="InterPro"/>
</dbReference>